<dbReference type="AlphaFoldDB" id="R4X7T3"/>
<gene>
    <name evidence="3" type="ORF">TAPDE_000979</name>
</gene>
<evidence type="ECO:0000313" key="4">
    <source>
        <dbReference type="Proteomes" id="UP000013776"/>
    </source>
</evidence>
<feature type="coiled-coil region" evidence="1">
    <location>
        <begin position="21"/>
        <end position="55"/>
    </location>
</feature>
<evidence type="ECO:0000256" key="2">
    <source>
        <dbReference type="SAM" id="MobiDB-lite"/>
    </source>
</evidence>
<proteinExistence type="predicted"/>
<reference evidence="3 4" key="1">
    <citation type="journal article" date="2013" name="MBio">
        <title>Genome sequencing of the plant pathogen Taphrina deformans, the causal agent of peach leaf curl.</title>
        <authorList>
            <person name="Cisse O.H."/>
            <person name="Almeida J.M.G.C.F."/>
            <person name="Fonseca A."/>
            <person name="Kumar A.A."/>
            <person name="Salojaervi J."/>
            <person name="Overmyer K."/>
            <person name="Hauser P.M."/>
            <person name="Pagni M."/>
        </authorList>
    </citation>
    <scope>NUCLEOTIDE SEQUENCE [LARGE SCALE GENOMIC DNA]</scope>
    <source>
        <strain evidence="4">PYCC 5710 / ATCC 11124 / CBS 356.35 / IMI 108563 / JCM 9778 / NBRC 8474</strain>
    </source>
</reference>
<feature type="compositionally biased region" description="Acidic residues" evidence="2">
    <location>
        <begin position="260"/>
        <end position="274"/>
    </location>
</feature>
<feature type="compositionally biased region" description="Polar residues" evidence="2">
    <location>
        <begin position="234"/>
        <end position="245"/>
    </location>
</feature>
<comment type="caution">
    <text evidence="3">The sequence shown here is derived from an EMBL/GenBank/DDBJ whole genome shotgun (WGS) entry which is preliminary data.</text>
</comment>
<organism evidence="3 4">
    <name type="scientific">Taphrina deformans (strain PYCC 5710 / ATCC 11124 / CBS 356.35 / IMI 108563 / JCM 9778 / NBRC 8474)</name>
    <name type="common">Peach leaf curl fungus</name>
    <name type="synonym">Lalaria deformans</name>
    <dbReference type="NCBI Taxonomy" id="1097556"/>
    <lineage>
        <taxon>Eukaryota</taxon>
        <taxon>Fungi</taxon>
        <taxon>Dikarya</taxon>
        <taxon>Ascomycota</taxon>
        <taxon>Taphrinomycotina</taxon>
        <taxon>Taphrinomycetes</taxon>
        <taxon>Taphrinales</taxon>
        <taxon>Taphrinaceae</taxon>
        <taxon>Taphrina</taxon>
    </lineage>
</organism>
<feature type="compositionally biased region" description="Basic and acidic residues" evidence="2">
    <location>
        <begin position="127"/>
        <end position="142"/>
    </location>
</feature>
<evidence type="ECO:0000256" key="1">
    <source>
        <dbReference type="SAM" id="Coils"/>
    </source>
</evidence>
<protein>
    <submittedName>
        <fullName evidence="3">Uncharacterized protein</fullName>
    </submittedName>
</protein>
<feature type="region of interest" description="Disordered" evidence="2">
    <location>
        <begin position="113"/>
        <end position="162"/>
    </location>
</feature>
<keyword evidence="4" id="KW-1185">Reference proteome</keyword>
<evidence type="ECO:0000313" key="3">
    <source>
        <dbReference type="EMBL" id="CCG81253.1"/>
    </source>
</evidence>
<name>R4X7T3_TAPDE</name>
<accession>R4X7T3</accession>
<sequence length="316" mass="35006">MDREMDYDMSRADLMTPFSLSLAAEKAIESAKRQLDAMDERLLKARMAMARAQRTSQVPSLTATGTRAFFTTTPAPSRTEHGDRDWERKATELKRLKDDLKALRSRMNIARGLDSAIDPSTPSRPVRPGDFDVSQYKHDNDVIHAFPKPPSSSNRSSMSPICVDAPFSPRPYSSQSILPPFSATSTTFTTTTNDAAGLDKSVRGRAHEGYHTPPHSSPSSQKPNPGTQGKAPDTPQSMHRTSPSSIPRHRTSSSVRDGDGDGDEADREEEEEREGSEWRLLARVETALARINDVTDERRKRKLAAALAILEDSEEE</sequence>
<feature type="compositionally biased region" description="Low complexity" evidence="2">
    <location>
        <begin position="151"/>
        <end position="160"/>
    </location>
</feature>
<keyword evidence="1" id="KW-0175">Coiled coil</keyword>
<dbReference type="VEuPathDB" id="FungiDB:TAPDE_000979"/>
<dbReference type="EMBL" id="CAHR02000031">
    <property type="protein sequence ID" value="CCG81253.1"/>
    <property type="molecule type" value="Genomic_DNA"/>
</dbReference>
<dbReference type="Proteomes" id="UP000013776">
    <property type="component" value="Unassembled WGS sequence"/>
</dbReference>
<feature type="coiled-coil region" evidence="1">
    <location>
        <begin position="86"/>
        <end position="113"/>
    </location>
</feature>
<feature type="compositionally biased region" description="Polar residues" evidence="2">
    <location>
        <begin position="217"/>
        <end position="227"/>
    </location>
</feature>
<feature type="region of interest" description="Disordered" evidence="2">
    <location>
        <begin position="205"/>
        <end position="279"/>
    </location>
</feature>